<keyword evidence="3" id="KW-1185">Reference proteome</keyword>
<dbReference type="EMBL" id="CACRXK020035150">
    <property type="protein sequence ID" value="CAB4044498.1"/>
    <property type="molecule type" value="Genomic_DNA"/>
</dbReference>
<dbReference type="InterPro" id="IPR027830">
    <property type="entry name" value="C5orf34-like_N"/>
</dbReference>
<name>A0A7D9KFS9_PARCT</name>
<feature type="domain" description="C5orf34-like N-terminal" evidence="1">
    <location>
        <begin position="8"/>
        <end position="76"/>
    </location>
</feature>
<feature type="non-terminal residue" evidence="2">
    <location>
        <position position="1"/>
    </location>
</feature>
<gene>
    <name evidence="2" type="ORF">PACLA_8A089695</name>
</gene>
<sequence length="152" mass="17263">MAIHEAWLFEDDSVLVKFDNGCRLQLSSCGAVFQCFFPTDNVKSSSVPLSNETQQCSQFATTMWKDMVKQAVDFRNKFACYPYLCYNLSEITTAYEQHKVVNSMSCTWSAEDLGENRNYDHDGSISITSKENNITVILSACKQSFIVNFLCK</sequence>
<dbReference type="PANTHER" id="PTHR34531">
    <property type="entry name" value="ZGC:153352"/>
    <property type="match status" value="1"/>
</dbReference>
<organism evidence="2 3">
    <name type="scientific">Paramuricea clavata</name>
    <name type="common">Red gorgonian</name>
    <name type="synonym">Violescent sea-whip</name>
    <dbReference type="NCBI Taxonomy" id="317549"/>
    <lineage>
        <taxon>Eukaryota</taxon>
        <taxon>Metazoa</taxon>
        <taxon>Cnidaria</taxon>
        <taxon>Anthozoa</taxon>
        <taxon>Octocorallia</taxon>
        <taxon>Malacalcyonacea</taxon>
        <taxon>Plexauridae</taxon>
        <taxon>Paramuricea</taxon>
    </lineage>
</organism>
<comment type="caution">
    <text evidence="2">The sequence shown here is derived from an EMBL/GenBank/DDBJ whole genome shotgun (WGS) entry which is preliminary data.</text>
</comment>
<accession>A0A7D9KFS9</accession>
<dbReference type="InterPro" id="IPR053901">
    <property type="entry name" value="C5orf34-like"/>
</dbReference>
<evidence type="ECO:0000313" key="3">
    <source>
        <dbReference type="Proteomes" id="UP001152795"/>
    </source>
</evidence>
<dbReference type="Pfam" id="PF15025">
    <property type="entry name" value="C5orf34-like_N"/>
    <property type="match status" value="1"/>
</dbReference>
<dbReference type="Proteomes" id="UP001152795">
    <property type="component" value="Unassembled WGS sequence"/>
</dbReference>
<protein>
    <recommendedName>
        <fullName evidence="1">C5orf34-like N-terminal domain-containing protein</fullName>
    </recommendedName>
</protein>
<evidence type="ECO:0000313" key="2">
    <source>
        <dbReference type="EMBL" id="CAB4044498.1"/>
    </source>
</evidence>
<dbReference type="PANTHER" id="PTHR34531:SF1">
    <property type="entry name" value="CHROMOSOME 5 OPEN READING FRAME 34"/>
    <property type="match status" value="1"/>
</dbReference>
<evidence type="ECO:0000259" key="1">
    <source>
        <dbReference type="Pfam" id="PF15025"/>
    </source>
</evidence>
<dbReference type="OrthoDB" id="75908at2759"/>
<dbReference type="AlphaFoldDB" id="A0A7D9KFS9"/>
<reference evidence="2" key="1">
    <citation type="submission" date="2020-04" db="EMBL/GenBank/DDBJ databases">
        <authorList>
            <person name="Alioto T."/>
            <person name="Alioto T."/>
            <person name="Gomez Garrido J."/>
        </authorList>
    </citation>
    <scope>NUCLEOTIDE SEQUENCE</scope>
    <source>
        <strain evidence="2">A484AB</strain>
    </source>
</reference>
<proteinExistence type="predicted"/>